<dbReference type="EMBL" id="CM044708">
    <property type="protein sequence ID" value="KAI5649559.1"/>
    <property type="molecule type" value="Genomic_DNA"/>
</dbReference>
<proteinExistence type="predicted"/>
<evidence type="ECO:0000313" key="1">
    <source>
        <dbReference type="EMBL" id="KAI5649559.1"/>
    </source>
</evidence>
<evidence type="ECO:0000313" key="2">
    <source>
        <dbReference type="Proteomes" id="UP001060085"/>
    </source>
</evidence>
<organism evidence="1 2">
    <name type="scientific">Catharanthus roseus</name>
    <name type="common">Madagascar periwinkle</name>
    <name type="synonym">Vinca rosea</name>
    <dbReference type="NCBI Taxonomy" id="4058"/>
    <lineage>
        <taxon>Eukaryota</taxon>
        <taxon>Viridiplantae</taxon>
        <taxon>Streptophyta</taxon>
        <taxon>Embryophyta</taxon>
        <taxon>Tracheophyta</taxon>
        <taxon>Spermatophyta</taxon>
        <taxon>Magnoliopsida</taxon>
        <taxon>eudicotyledons</taxon>
        <taxon>Gunneridae</taxon>
        <taxon>Pentapetalae</taxon>
        <taxon>asterids</taxon>
        <taxon>lamiids</taxon>
        <taxon>Gentianales</taxon>
        <taxon>Apocynaceae</taxon>
        <taxon>Rauvolfioideae</taxon>
        <taxon>Vinceae</taxon>
        <taxon>Catharanthinae</taxon>
        <taxon>Catharanthus</taxon>
    </lineage>
</organism>
<comment type="caution">
    <text evidence="1">The sequence shown here is derived from an EMBL/GenBank/DDBJ whole genome shotgun (WGS) entry which is preliminary data.</text>
</comment>
<protein>
    <submittedName>
        <fullName evidence="1">Uncharacterized protein</fullName>
    </submittedName>
</protein>
<name>A0ACB9ZR36_CATRO</name>
<accession>A0ACB9ZR36</accession>
<sequence length="142" mass="17021">MKVKTYLIINRYQRSRIADCRPYVTLACERGGTVKKNTKPIVDDEEEEIPIKGEQMTTSENWQLFVYNGRHNHKIIVYNHSHAQASRLTEEQLQQTEQFRKSHVPPRNILRFFREQDIGCAVRKFTMLLRRLRRTECKEKTR</sequence>
<gene>
    <name evidence="1" type="ORF">M9H77_35564</name>
</gene>
<dbReference type="Proteomes" id="UP001060085">
    <property type="component" value="Linkage Group LG08"/>
</dbReference>
<keyword evidence="2" id="KW-1185">Reference proteome</keyword>
<reference evidence="2" key="1">
    <citation type="journal article" date="2023" name="Nat. Plants">
        <title>Single-cell RNA sequencing provides a high-resolution roadmap for understanding the multicellular compartmentation of specialized metabolism.</title>
        <authorList>
            <person name="Sun S."/>
            <person name="Shen X."/>
            <person name="Li Y."/>
            <person name="Li Y."/>
            <person name="Wang S."/>
            <person name="Li R."/>
            <person name="Zhang H."/>
            <person name="Shen G."/>
            <person name="Guo B."/>
            <person name="Wei J."/>
            <person name="Xu J."/>
            <person name="St-Pierre B."/>
            <person name="Chen S."/>
            <person name="Sun C."/>
        </authorList>
    </citation>
    <scope>NUCLEOTIDE SEQUENCE [LARGE SCALE GENOMIC DNA]</scope>
</reference>